<dbReference type="Proteomes" id="UP001319045">
    <property type="component" value="Chromosome"/>
</dbReference>
<dbReference type="RefSeq" id="WP_207154397.1">
    <property type="nucleotide sequence ID" value="NZ_AP024484.1"/>
</dbReference>
<evidence type="ECO:0000256" key="1">
    <source>
        <dbReference type="SAM" id="SignalP"/>
    </source>
</evidence>
<name>A0ABN6EG03_9BACT</name>
<dbReference type="InterPro" id="IPR026444">
    <property type="entry name" value="Secre_tail"/>
</dbReference>
<accession>A0ABN6EG03</accession>
<evidence type="ECO:0000313" key="2">
    <source>
        <dbReference type="EMBL" id="BCS84200.1"/>
    </source>
</evidence>
<keyword evidence="1" id="KW-0732">Signal</keyword>
<evidence type="ECO:0000313" key="3">
    <source>
        <dbReference type="Proteomes" id="UP001319045"/>
    </source>
</evidence>
<feature type="chain" id="PRO_5046688772" evidence="1">
    <location>
        <begin position="25"/>
        <end position="103"/>
    </location>
</feature>
<gene>
    <name evidence="2" type="ORF">prwr041_00930</name>
</gene>
<dbReference type="NCBIfam" id="TIGR04183">
    <property type="entry name" value="Por_Secre_tail"/>
    <property type="match status" value="1"/>
</dbReference>
<protein>
    <submittedName>
        <fullName evidence="2">T9SS type A sorting domain-containing protein</fullName>
    </submittedName>
</protein>
<keyword evidence="3" id="KW-1185">Reference proteome</keyword>
<proteinExistence type="predicted"/>
<feature type="signal peptide" evidence="1">
    <location>
        <begin position="1"/>
        <end position="24"/>
    </location>
</feature>
<organism evidence="2 3">
    <name type="scientific">Prevotella herbatica</name>
    <dbReference type="NCBI Taxonomy" id="2801997"/>
    <lineage>
        <taxon>Bacteria</taxon>
        <taxon>Pseudomonadati</taxon>
        <taxon>Bacteroidota</taxon>
        <taxon>Bacteroidia</taxon>
        <taxon>Bacteroidales</taxon>
        <taxon>Prevotellaceae</taxon>
        <taxon>Prevotella</taxon>
    </lineage>
</organism>
<dbReference type="EMBL" id="AP024484">
    <property type="protein sequence ID" value="BCS84200.1"/>
    <property type="molecule type" value="Genomic_DNA"/>
</dbReference>
<sequence length="103" mass="11582">MAKHWYYIFILLIAFSALSTPLLASNTSQIEQIAEFNDINIYFAQNNLRVTGGEGLKLQIFNVTGILVVTENIDSTDKRFSLDLPRGCYIVKVGKLVKKISVK</sequence>
<reference evidence="2 3" key="1">
    <citation type="journal article" date="2022" name="Int. J. Syst. Evol. Microbiol.">
        <title>Prevotella herbatica sp. nov., a plant polysaccharide-decomposing anaerobic bacterium isolated from a methanogenic reactor.</title>
        <authorList>
            <person name="Uek A."/>
            <person name="Tonouchi A."/>
            <person name="Kaku N."/>
            <person name="Ueki K."/>
        </authorList>
    </citation>
    <scope>NUCLEOTIDE SEQUENCE [LARGE SCALE GENOMIC DNA]</scope>
    <source>
        <strain evidence="2 3">WR041</strain>
    </source>
</reference>